<feature type="transmembrane region" description="Helical" evidence="9">
    <location>
        <begin position="154"/>
        <end position="172"/>
    </location>
</feature>
<evidence type="ECO:0000256" key="1">
    <source>
        <dbReference type="ARBA" id="ARBA00004477"/>
    </source>
</evidence>
<evidence type="ECO:0000256" key="2">
    <source>
        <dbReference type="ARBA" id="ARBA00004922"/>
    </source>
</evidence>
<evidence type="ECO:0000256" key="3">
    <source>
        <dbReference type="ARBA" id="ARBA00010288"/>
    </source>
</evidence>
<comment type="similarity">
    <text evidence="3 9">Belongs to the RFT1 family.</text>
</comment>
<evidence type="ECO:0000256" key="7">
    <source>
        <dbReference type="ARBA" id="ARBA00023136"/>
    </source>
</evidence>
<dbReference type="Pfam" id="PF04506">
    <property type="entry name" value="Rft-1"/>
    <property type="match status" value="1"/>
</dbReference>
<protein>
    <recommendedName>
        <fullName evidence="9">Protein RFT1 homolog</fullName>
    </recommendedName>
</protein>
<evidence type="ECO:0000256" key="6">
    <source>
        <dbReference type="ARBA" id="ARBA00022989"/>
    </source>
</evidence>
<dbReference type="GO" id="GO:0034203">
    <property type="term" value="P:glycolipid translocation"/>
    <property type="evidence" value="ECO:0007669"/>
    <property type="project" value="TreeGrafter"/>
</dbReference>
<dbReference type="AlphaFoldDB" id="A0A915M4N7"/>
<keyword evidence="6 9" id="KW-1133">Transmembrane helix</keyword>
<keyword evidence="5" id="KW-0256">Endoplasmic reticulum</keyword>
<proteinExistence type="inferred from homology"/>
<feature type="transmembrane region" description="Helical" evidence="9">
    <location>
        <begin position="32"/>
        <end position="51"/>
    </location>
</feature>
<evidence type="ECO:0000256" key="4">
    <source>
        <dbReference type="ARBA" id="ARBA00022692"/>
    </source>
</evidence>
<accession>A0A915M4N7</accession>
<dbReference type="WBParaSite" id="scaffold257_cov247.g579">
    <property type="protein sequence ID" value="scaffold257_cov247.g579"/>
    <property type="gene ID" value="scaffold257_cov247.g579"/>
</dbReference>
<keyword evidence="10" id="KW-1185">Reference proteome</keyword>
<dbReference type="InterPro" id="IPR007594">
    <property type="entry name" value="RFT1"/>
</dbReference>
<evidence type="ECO:0000313" key="10">
    <source>
        <dbReference type="Proteomes" id="UP000887561"/>
    </source>
</evidence>
<comment type="subcellular location">
    <subcellularLocation>
        <location evidence="1 9">Endoplasmic reticulum membrane</location>
        <topology evidence="1 9">Multi-pass membrane protein</topology>
    </subcellularLocation>
</comment>
<dbReference type="PANTHER" id="PTHR13117:SF5">
    <property type="entry name" value="PROTEIN RFT1 HOMOLOG"/>
    <property type="match status" value="1"/>
</dbReference>
<sequence>MINPQLFADFTSYHTVYDAVDRLATDQLLSLYSIYLPIIAVNGLFECFVFAQLNAKKVLLHAKFFSFSVFVHLFLNYFLSNYLGVKGFIIANILNYLARIWFNWRFICVAVKKGDKWMKMLPSKNLLMTLLTAWIALFTSSYFFYWQITFSSQFTHVFVGCLMLLLIGFVYVKNDFVEFEMFNLKEK</sequence>
<feature type="transmembrane region" description="Helical" evidence="9">
    <location>
        <begin position="125"/>
        <end position="148"/>
    </location>
</feature>
<evidence type="ECO:0000313" key="11">
    <source>
        <dbReference type="WBParaSite" id="scaffold257_cov247.g579"/>
    </source>
</evidence>
<evidence type="ECO:0000256" key="8">
    <source>
        <dbReference type="ARBA" id="ARBA00045912"/>
    </source>
</evidence>
<dbReference type="GO" id="GO:0006488">
    <property type="term" value="P:dolichol-linked oligosaccharide biosynthetic process"/>
    <property type="evidence" value="ECO:0007669"/>
    <property type="project" value="InterPro"/>
</dbReference>
<keyword evidence="4 9" id="KW-0812">Transmembrane</keyword>
<name>A0A915M4N7_MELJA</name>
<comment type="caution">
    <text evidence="9">Lacks conserved residue(s) required for the propagation of feature annotation.</text>
</comment>
<dbReference type="GO" id="GO:0005789">
    <property type="term" value="C:endoplasmic reticulum membrane"/>
    <property type="evidence" value="ECO:0007669"/>
    <property type="project" value="UniProtKB-SubCell"/>
</dbReference>
<comment type="pathway">
    <text evidence="2">Protein modification; protein glycosylation.</text>
</comment>
<dbReference type="PANTHER" id="PTHR13117">
    <property type="entry name" value="ENDOPLASMIC RETICULUM MULTISPAN TRANSMEMBRANE PROTEIN-RELATED"/>
    <property type="match status" value="1"/>
</dbReference>
<keyword evidence="7 9" id="KW-0472">Membrane</keyword>
<dbReference type="Proteomes" id="UP000887561">
    <property type="component" value="Unplaced"/>
</dbReference>
<evidence type="ECO:0000256" key="5">
    <source>
        <dbReference type="ARBA" id="ARBA00022824"/>
    </source>
</evidence>
<organism evidence="10 11">
    <name type="scientific">Meloidogyne javanica</name>
    <name type="common">Root-knot nematode worm</name>
    <dbReference type="NCBI Taxonomy" id="6303"/>
    <lineage>
        <taxon>Eukaryota</taxon>
        <taxon>Metazoa</taxon>
        <taxon>Ecdysozoa</taxon>
        <taxon>Nematoda</taxon>
        <taxon>Chromadorea</taxon>
        <taxon>Rhabditida</taxon>
        <taxon>Tylenchina</taxon>
        <taxon>Tylenchomorpha</taxon>
        <taxon>Tylenchoidea</taxon>
        <taxon>Meloidogynidae</taxon>
        <taxon>Meloidogyninae</taxon>
        <taxon>Meloidogyne</taxon>
        <taxon>Meloidogyne incognita group</taxon>
    </lineage>
</organism>
<comment type="function">
    <text evidence="8 9">Intramembrane glycolipid transporter that operates in the biosynthetic pathway of dolichol-linked oligosaccharides, the glycan precursors employed in protein asparagine (N)-glycosylation. The sequential addition of sugars to dolichol pyrophosphate produces dolichol-linked oligosaccharides containing fourteen sugars, including two GlcNAcs, nine mannoses and three glucoses. Once assembled, the oligosaccharide is transferred from the lipid to nascent proteins by oligosaccharyltransferases. The assembly of dolichol-linked oligosaccharides begins on the cytosolic side of the endoplasmic reticulum membrane and finishes in its lumen. RFT1 could mediate the translocation of the cytosolically oriented intermediate DolPP-GlcNAc2Man5, produced by ALG11, into the ER lumen where dolichol-linked oligosaccharides assembly continues. However, the intramembrane lipid transporter activity could not be confirmed in vitro.</text>
</comment>
<evidence type="ECO:0000256" key="9">
    <source>
        <dbReference type="RuleBase" id="RU365067"/>
    </source>
</evidence>
<reference evidence="11" key="1">
    <citation type="submission" date="2022-11" db="UniProtKB">
        <authorList>
            <consortium name="WormBaseParasite"/>
        </authorList>
    </citation>
    <scope>IDENTIFICATION</scope>
</reference>